<proteinExistence type="predicted"/>
<evidence type="ECO:0000259" key="1">
    <source>
        <dbReference type="PROSITE" id="PS51704"/>
    </source>
</evidence>
<dbReference type="AlphaFoldDB" id="A0A6J6JLH4"/>
<dbReference type="SUPFAM" id="SSF51695">
    <property type="entry name" value="PLC-like phosphodiesterases"/>
    <property type="match status" value="1"/>
</dbReference>
<dbReference type="PANTHER" id="PTHR43805">
    <property type="entry name" value="GLYCEROPHOSPHORYL DIESTER PHOSPHODIESTERASE"/>
    <property type="match status" value="1"/>
</dbReference>
<reference evidence="2" key="1">
    <citation type="submission" date="2020-05" db="EMBL/GenBank/DDBJ databases">
        <authorList>
            <person name="Chiriac C."/>
            <person name="Salcher M."/>
            <person name="Ghai R."/>
            <person name="Kavagutti S V."/>
        </authorList>
    </citation>
    <scope>NUCLEOTIDE SEQUENCE</scope>
</reference>
<accession>A0A6J6JLH4</accession>
<dbReference type="Gene3D" id="3.20.20.190">
    <property type="entry name" value="Phosphatidylinositol (PI) phosphodiesterase"/>
    <property type="match status" value="1"/>
</dbReference>
<dbReference type="GO" id="GO:0006629">
    <property type="term" value="P:lipid metabolic process"/>
    <property type="evidence" value="ECO:0007669"/>
    <property type="project" value="InterPro"/>
</dbReference>
<name>A0A6J6JLH4_9ZZZZ</name>
<dbReference type="PROSITE" id="PS51704">
    <property type="entry name" value="GP_PDE"/>
    <property type="match status" value="1"/>
</dbReference>
<feature type="domain" description="GP-PDE" evidence="1">
    <location>
        <begin position="16"/>
        <end position="255"/>
    </location>
</feature>
<dbReference type="EMBL" id="CAEZVN010000114">
    <property type="protein sequence ID" value="CAB4638231.1"/>
    <property type="molecule type" value="Genomic_DNA"/>
</dbReference>
<sequence>MDEPQEQEGYFSPALPRIFAHRGFAMAQGVAENTIPAFRAALELGATHLESDIQVTKDGVPVLFHDDDLLRVAGLPRKIDELLIDEVLDLVLIDGGNIPTLREALTALPEARFNLDLKVWGAVVPAVEVIRELGAENRVLVSSFSDRRRAKALRLFNRPVMSSAGSLRVLGLWFAASLRIAWLIRLLARPVQALQIPTGKGPIRFDSPAFIRQIKAVGLELHYWTINEADEMRRLISLGADGIVTDRTDIAVKTLRMPS</sequence>
<dbReference type="InterPro" id="IPR030395">
    <property type="entry name" value="GP_PDE_dom"/>
</dbReference>
<gene>
    <name evidence="2" type="ORF">UFOPK2001_00982</name>
</gene>
<dbReference type="PANTHER" id="PTHR43805:SF1">
    <property type="entry name" value="GP-PDE DOMAIN-CONTAINING PROTEIN"/>
    <property type="match status" value="1"/>
</dbReference>
<organism evidence="2">
    <name type="scientific">freshwater metagenome</name>
    <dbReference type="NCBI Taxonomy" id="449393"/>
    <lineage>
        <taxon>unclassified sequences</taxon>
        <taxon>metagenomes</taxon>
        <taxon>ecological metagenomes</taxon>
    </lineage>
</organism>
<evidence type="ECO:0000313" key="2">
    <source>
        <dbReference type="EMBL" id="CAB4638231.1"/>
    </source>
</evidence>
<dbReference type="InterPro" id="IPR017946">
    <property type="entry name" value="PLC-like_Pdiesterase_TIM-brl"/>
</dbReference>
<protein>
    <submittedName>
        <fullName evidence="2">Unannotated protein</fullName>
    </submittedName>
</protein>
<dbReference type="GO" id="GO:0008081">
    <property type="term" value="F:phosphoric diester hydrolase activity"/>
    <property type="evidence" value="ECO:0007669"/>
    <property type="project" value="InterPro"/>
</dbReference>
<dbReference type="Pfam" id="PF03009">
    <property type="entry name" value="GDPD"/>
    <property type="match status" value="1"/>
</dbReference>